<organism evidence="9 10">
    <name type="scientific">Acuticoccus sediminis</name>
    <dbReference type="NCBI Taxonomy" id="2184697"/>
    <lineage>
        <taxon>Bacteria</taxon>
        <taxon>Pseudomonadati</taxon>
        <taxon>Pseudomonadota</taxon>
        <taxon>Alphaproteobacteria</taxon>
        <taxon>Hyphomicrobiales</taxon>
        <taxon>Amorphaceae</taxon>
        <taxon>Acuticoccus</taxon>
    </lineage>
</organism>
<evidence type="ECO:0000256" key="5">
    <source>
        <dbReference type="ARBA" id="ARBA00022840"/>
    </source>
</evidence>
<evidence type="ECO:0000256" key="1">
    <source>
        <dbReference type="ARBA" id="ARBA00005417"/>
    </source>
</evidence>
<keyword evidence="2" id="KW-0813">Transport</keyword>
<dbReference type="InterPro" id="IPR017871">
    <property type="entry name" value="ABC_transporter-like_CS"/>
</dbReference>
<dbReference type="NCBIfam" id="TIGR01189">
    <property type="entry name" value="ccmA"/>
    <property type="match status" value="1"/>
</dbReference>
<comment type="similarity">
    <text evidence="1">Belongs to the ABC transporter superfamily.</text>
</comment>
<dbReference type="InterPro" id="IPR003593">
    <property type="entry name" value="AAA+_ATPase"/>
</dbReference>
<dbReference type="RefSeq" id="WP_111349647.1">
    <property type="nucleotide sequence ID" value="NZ_QHHQ01000005.1"/>
</dbReference>
<dbReference type="GO" id="GO:0017004">
    <property type="term" value="P:cytochrome complex assembly"/>
    <property type="evidence" value="ECO:0007669"/>
    <property type="project" value="UniProtKB-KW"/>
</dbReference>
<dbReference type="GO" id="GO:0005524">
    <property type="term" value="F:ATP binding"/>
    <property type="evidence" value="ECO:0007669"/>
    <property type="project" value="UniProtKB-KW"/>
</dbReference>
<evidence type="ECO:0000256" key="7">
    <source>
        <dbReference type="ARBA" id="ARBA00023136"/>
    </source>
</evidence>
<dbReference type="InterPro" id="IPR003439">
    <property type="entry name" value="ABC_transporter-like_ATP-bd"/>
</dbReference>
<evidence type="ECO:0000256" key="2">
    <source>
        <dbReference type="ARBA" id="ARBA00022448"/>
    </source>
</evidence>
<dbReference type="PROSITE" id="PS50893">
    <property type="entry name" value="ABC_TRANSPORTER_2"/>
    <property type="match status" value="1"/>
</dbReference>
<dbReference type="Gene3D" id="3.40.50.300">
    <property type="entry name" value="P-loop containing nucleotide triphosphate hydrolases"/>
    <property type="match status" value="1"/>
</dbReference>
<dbReference type="SMART" id="SM00382">
    <property type="entry name" value="AAA"/>
    <property type="match status" value="1"/>
</dbReference>
<gene>
    <name evidence="9" type="primary">ccmA</name>
    <name evidence="9" type="ORF">DLJ53_23275</name>
</gene>
<proteinExistence type="inferred from homology"/>
<keyword evidence="7" id="KW-0472">Membrane</keyword>
<dbReference type="AlphaFoldDB" id="A0A8B2NR22"/>
<accession>A0A8B2NR22</accession>
<reference evidence="9 10" key="1">
    <citation type="submission" date="2018-05" db="EMBL/GenBank/DDBJ databases">
        <title>Acuticoccus sediminis sp. nov., isolated from deep-sea sediment of Indian Ocean.</title>
        <authorList>
            <person name="Liu X."/>
            <person name="Lai Q."/>
            <person name="Du Y."/>
            <person name="Sun F."/>
            <person name="Zhang X."/>
            <person name="Wang S."/>
            <person name="Shao Z."/>
        </authorList>
    </citation>
    <scope>NUCLEOTIDE SEQUENCE [LARGE SCALE GENOMIC DNA]</scope>
    <source>
        <strain evidence="9 10">PTG4-2</strain>
    </source>
</reference>
<dbReference type="GO" id="GO:0022857">
    <property type="term" value="F:transmembrane transporter activity"/>
    <property type="evidence" value="ECO:0007669"/>
    <property type="project" value="InterPro"/>
</dbReference>
<dbReference type="PANTHER" id="PTHR43499">
    <property type="entry name" value="ABC TRANSPORTER I FAMILY MEMBER 1"/>
    <property type="match status" value="1"/>
</dbReference>
<evidence type="ECO:0000259" key="8">
    <source>
        <dbReference type="PROSITE" id="PS50893"/>
    </source>
</evidence>
<keyword evidence="10" id="KW-1185">Reference proteome</keyword>
<keyword evidence="3" id="KW-0547">Nucleotide-binding</keyword>
<keyword evidence="5 9" id="KW-0067">ATP-binding</keyword>
<keyword evidence="6" id="KW-1278">Translocase</keyword>
<dbReference type="Proteomes" id="UP000249590">
    <property type="component" value="Unassembled WGS sequence"/>
</dbReference>
<evidence type="ECO:0000256" key="4">
    <source>
        <dbReference type="ARBA" id="ARBA00022748"/>
    </source>
</evidence>
<dbReference type="SUPFAM" id="SSF52540">
    <property type="entry name" value="P-loop containing nucleoside triphosphate hydrolases"/>
    <property type="match status" value="1"/>
</dbReference>
<dbReference type="GO" id="GO:0016887">
    <property type="term" value="F:ATP hydrolysis activity"/>
    <property type="evidence" value="ECO:0007669"/>
    <property type="project" value="InterPro"/>
</dbReference>
<evidence type="ECO:0000313" key="10">
    <source>
        <dbReference type="Proteomes" id="UP000249590"/>
    </source>
</evidence>
<dbReference type="OrthoDB" id="9800654at2"/>
<dbReference type="InterPro" id="IPR005895">
    <property type="entry name" value="ABC_transptr_haem_export_CcmA"/>
</dbReference>
<feature type="domain" description="ABC transporter" evidence="8">
    <location>
        <begin position="4"/>
        <end position="230"/>
    </location>
</feature>
<comment type="caution">
    <text evidence="9">The sequence shown here is derived from an EMBL/GenBank/DDBJ whole genome shotgun (WGS) entry which is preliminary data.</text>
</comment>
<evidence type="ECO:0000256" key="3">
    <source>
        <dbReference type="ARBA" id="ARBA00022741"/>
    </source>
</evidence>
<protein>
    <submittedName>
        <fullName evidence="9">Heme ABC exporter ATP-binding protein CcmA</fullName>
    </submittedName>
</protein>
<name>A0A8B2NR22_9HYPH</name>
<dbReference type="Pfam" id="PF00005">
    <property type="entry name" value="ABC_tran"/>
    <property type="match status" value="1"/>
</dbReference>
<evidence type="ECO:0000313" key="9">
    <source>
        <dbReference type="EMBL" id="RAH99443.1"/>
    </source>
</evidence>
<dbReference type="PROSITE" id="PS00211">
    <property type="entry name" value="ABC_TRANSPORTER_1"/>
    <property type="match status" value="1"/>
</dbReference>
<sequence length="231" mass="24048">MLSLEVDGLDVERGGRRVLKDISLRVAGCQAMAVVGANGAGKSTLLRTVAGLIRPRSGTIRLSGVDGPPFRAMHLVAHQNAIKLPLTADQNVRFWIRTLDAPDIGDWSGNAAEAAGAVDIDASIESALDRVGLLTLIDTPAQLFSQGQRRRLALARLVAVRRPVWLLDEPTAGLDAASRAAFAALMAEHVAGGGMILAATHEPLGIDTVTLDLTSAAAPSEDAAPAVAEAE</sequence>
<dbReference type="EMBL" id="QHHQ01000005">
    <property type="protein sequence ID" value="RAH99443.1"/>
    <property type="molecule type" value="Genomic_DNA"/>
</dbReference>
<dbReference type="PANTHER" id="PTHR43499:SF1">
    <property type="entry name" value="ABC TRANSPORTER I FAMILY MEMBER 1"/>
    <property type="match status" value="1"/>
</dbReference>
<evidence type="ECO:0000256" key="6">
    <source>
        <dbReference type="ARBA" id="ARBA00022967"/>
    </source>
</evidence>
<keyword evidence="4" id="KW-0201">Cytochrome c-type biogenesis</keyword>
<dbReference type="InterPro" id="IPR027417">
    <property type="entry name" value="P-loop_NTPase"/>
</dbReference>